<dbReference type="Proteomes" id="UP000239560">
    <property type="component" value="Unassembled WGS sequence"/>
</dbReference>
<evidence type="ECO:0000313" key="3">
    <source>
        <dbReference type="Proteomes" id="UP000239560"/>
    </source>
</evidence>
<feature type="compositionally biased region" description="Low complexity" evidence="1">
    <location>
        <begin position="79"/>
        <end position="89"/>
    </location>
</feature>
<feature type="region of interest" description="Disordered" evidence="1">
    <location>
        <begin position="58"/>
        <end position="120"/>
    </location>
</feature>
<accession>A0A2T0ACI5</accession>
<feature type="region of interest" description="Disordered" evidence="1">
    <location>
        <begin position="1"/>
        <end position="40"/>
    </location>
</feature>
<dbReference type="AlphaFoldDB" id="A0A2T0ACI5"/>
<organism evidence="2 3">
    <name type="scientific">Rhodotorula toruloides</name>
    <name type="common">Yeast</name>
    <name type="synonym">Rhodosporidium toruloides</name>
    <dbReference type="NCBI Taxonomy" id="5286"/>
    <lineage>
        <taxon>Eukaryota</taxon>
        <taxon>Fungi</taxon>
        <taxon>Dikarya</taxon>
        <taxon>Basidiomycota</taxon>
        <taxon>Pucciniomycotina</taxon>
        <taxon>Microbotryomycetes</taxon>
        <taxon>Sporidiobolales</taxon>
        <taxon>Sporidiobolaceae</taxon>
        <taxon>Rhodotorula</taxon>
    </lineage>
</organism>
<gene>
    <name evidence="2" type="ORF">AAT19DRAFT_13741</name>
</gene>
<proteinExistence type="predicted"/>
<dbReference type="EMBL" id="LCTV02000004">
    <property type="protein sequence ID" value="PRQ75684.1"/>
    <property type="molecule type" value="Genomic_DNA"/>
</dbReference>
<reference evidence="2 3" key="1">
    <citation type="journal article" date="2018" name="Elife">
        <title>Functional genomics of lipid metabolism in the oleaginous yeast Rhodosporidium toruloides.</title>
        <authorList>
            <person name="Coradetti S.T."/>
            <person name="Pinel D."/>
            <person name="Geiselman G."/>
            <person name="Ito M."/>
            <person name="Mondo S."/>
            <person name="Reilly M.C."/>
            <person name="Cheng Y.F."/>
            <person name="Bauer S."/>
            <person name="Grigoriev I."/>
            <person name="Gladden J.M."/>
            <person name="Simmons B.A."/>
            <person name="Brem R."/>
            <person name="Arkin A.P."/>
            <person name="Skerker J.M."/>
        </authorList>
    </citation>
    <scope>NUCLEOTIDE SEQUENCE [LARGE SCALE GENOMIC DNA]</scope>
    <source>
        <strain evidence="2 3">NBRC 0880</strain>
    </source>
</reference>
<evidence type="ECO:0000256" key="1">
    <source>
        <dbReference type="SAM" id="MobiDB-lite"/>
    </source>
</evidence>
<name>A0A2T0ACI5_RHOTO</name>
<sequence>MDASNSSNASSPAHLLPESSSAVTPASPAPYTPSPPSSPFALVLNVSQRLKAISVDTGNLTQPAASPPVVARPTSTAHSRSAAPSLPSSPIRPLPEPNVKTKSRSGIRNAGCSSKPEPIVMLPTGSEAALARWKKHPARNFTPHPLLYNPAFPARFSRTSWSILKNAGPGSPSVAYVKRQREKKKEREFMKRRKRRLERVDSKGESGQEEADSQEVTSIRAAMLESGWTVAPS</sequence>
<comment type="caution">
    <text evidence="2">The sequence shown here is derived from an EMBL/GenBank/DDBJ whole genome shotgun (WGS) entry which is preliminary data.</text>
</comment>
<feature type="compositionally biased region" description="Pro residues" evidence="1">
    <location>
        <begin position="27"/>
        <end position="38"/>
    </location>
</feature>
<evidence type="ECO:0000313" key="2">
    <source>
        <dbReference type="EMBL" id="PRQ75684.1"/>
    </source>
</evidence>
<feature type="compositionally biased region" description="Low complexity" evidence="1">
    <location>
        <begin position="1"/>
        <end position="11"/>
    </location>
</feature>
<protein>
    <submittedName>
        <fullName evidence="2">Uncharacterized protein</fullName>
    </submittedName>
</protein>
<feature type="region of interest" description="Disordered" evidence="1">
    <location>
        <begin position="177"/>
        <end position="217"/>
    </location>
</feature>